<evidence type="ECO:0000256" key="1">
    <source>
        <dbReference type="ARBA" id="ARBA00001946"/>
    </source>
</evidence>
<name>A0A0V1HDZ0_9BILA</name>
<protein>
    <submittedName>
        <fullName evidence="10">MAP kinase-interacting serine/threonine-protein kinase 1</fullName>
    </submittedName>
</protein>
<organism evidence="10 11">
    <name type="scientific">Trichinella zimbabwensis</name>
    <dbReference type="NCBI Taxonomy" id="268475"/>
    <lineage>
        <taxon>Eukaryota</taxon>
        <taxon>Metazoa</taxon>
        <taxon>Ecdysozoa</taxon>
        <taxon>Nematoda</taxon>
        <taxon>Enoplea</taxon>
        <taxon>Dorylaimia</taxon>
        <taxon>Trichinellida</taxon>
        <taxon>Trichinellidae</taxon>
        <taxon>Trichinella</taxon>
    </lineage>
</organism>
<dbReference type="GO" id="GO:0005524">
    <property type="term" value="F:ATP binding"/>
    <property type="evidence" value="ECO:0007669"/>
    <property type="project" value="UniProtKB-UniRule"/>
</dbReference>
<dbReference type="EMBL" id="JYDP01000085">
    <property type="protein sequence ID" value="KRZ08524.1"/>
    <property type="molecule type" value="Genomic_DNA"/>
</dbReference>
<dbReference type="Gene3D" id="3.30.200.20">
    <property type="entry name" value="Phosphorylase Kinase, domain 1"/>
    <property type="match status" value="1"/>
</dbReference>
<dbReference type="InterPro" id="IPR050205">
    <property type="entry name" value="CDPK_Ser/Thr_kinases"/>
</dbReference>
<dbReference type="SMART" id="SM00220">
    <property type="entry name" value="S_TKc"/>
    <property type="match status" value="1"/>
</dbReference>
<dbReference type="Proteomes" id="UP000055024">
    <property type="component" value="Unassembled WGS sequence"/>
</dbReference>
<accession>A0A0V1HDZ0</accession>
<feature type="binding site" evidence="8">
    <location>
        <position position="105"/>
    </location>
    <ligand>
        <name>ATP</name>
        <dbReference type="ChEBI" id="CHEBI:30616"/>
    </ligand>
</feature>
<gene>
    <name evidence="10" type="primary">mknk1</name>
    <name evidence="10" type="ORF">T11_1744</name>
</gene>
<keyword evidence="7 8" id="KW-0067">ATP-binding</keyword>
<evidence type="ECO:0000256" key="2">
    <source>
        <dbReference type="ARBA" id="ARBA00006692"/>
    </source>
</evidence>
<evidence type="ECO:0000256" key="8">
    <source>
        <dbReference type="PROSITE-ProRule" id="PRU10141"/>
    </source>
</evidence>
<keyword evidence="11" id="KW-1185">Reference proteome</keyword>
<comment type="caution">
    <text evidence="10">The sequence shown here is derived from an EMBL/GenBank/DDBJ whole genome shotgun (WGS) entry which is preliminary data.</text>
</comment>
<keyword evidence="5 8" id="KW-0547">Nucleotide-binding</keyword>
<dbReference type="PROSITE" id="PS50011">
    <property type="entry name" value="PROTEIN_KINASE_DOM"/>
    <property type="match status" value="1"/>
</dbReference>
<dbReference type="PANTHER" id="PTHR24349">
    <property type="entry name" value="SERINE/THREONINE-PROTEIN KINASE"/>
    <property type="match status" value="1"/>
</dbReference>
<evidence type="ECO:0000256" key="4">
    <source>
        <dbReference type="ARBA" id="ARBA00022679"/>
    </source>
</evidence>
<reference evidence="10 11" key="1">
    <citation type="submission" date="2015-01" db="EMBL/GenBank/DDBJ databases">
        <title>Evolution of Trichinella species and genotypes.</title>
        <authorList>
            <person name="Korhonen P.K."/>
            <person name="Edoardo P."/>
            <person name="Giuseppe L.R."/>
            <person name="Gasser R.B."/>
        </authorList>
    </citation>
    <scope>NUCLEOTIDE SEQUENCE [LARGE SCALE GENOMIC DNA]</scope>
    <source>
        <strain evidence="10">ISS1029</strain>
    </source>
</reference>
<dbReference type="OrthoDB" id="5794026at2759"/>
<evidence type="ECO:0000256" key="5">
    <source>
        <dbReference type="ARBA" id="ARBA00022741"/>
    </source>
</evidence>
<dbReference type="InterPro" id="IPR000719">
    <property type="entry name" value="Prot_kinase_dom"/>
</dbReference>
<sequence length="520" mass="58933">LIYTQTQLFRRYCFLLSMFRIEDVDIYHDQSVQRESDDSEYRSSSDEGSPLRRRTIAESNFCRDSKLTATYLLDGAVLGRGAFAVVKSCLSRITKEECAMKIIRKDGSLSRIRILREIQMFHMCNGHPNIVRLIEYFEDDNKFYMIFEKMRGGPLLQHIQQRVLFTERDASMVVRDVVSALHFLHGKGIAHRDLKPENILCTSGTSATPVKLCDLDLASLCQMNSDAFNDLNKNEMQSPVGSAEFMAPEVVDAFMGEKLSYDKRCDLWSLGVIVYLLLCGYPPFYGKCSNEDCKWHDGLSCADCQEWLFCHIQSGRYSFPEQDWSIISVDAKDLIQHLLVRDVNHRYSVDDVLTHPWINKEVPDTALQTPHVLRGYNFVFHHTVVVLKLFWGAVYLSAISQVTHQLETALNAAGLHYAGDESARNLNTLAENFAVVGLMSFRKSQELRNSLDLIARQKRNLAVVHAKAKSVTNSVDRLLSTSGHNTSTCKPLGHSSCITLGRENANVQRKVSDDVVSVKV</sequence>
<feature type="domain" description="Protein kinase" evidence="9">
    <location>
        <begin position="72"/>
        <end position="358"/>
    </location>
</feature>
<comment type="similarity">
    <text evidence="2">Belongs to the protein kinase superfamily. CAMK Ser/Thr protein kinase family.</text>
</comment>
<evidence type="ECO:0000256" key="6">
    <source>
        <dbReference type="ARBA" id="ARBA00022777"/>
    </source>
</evidence>
<dbReference type="InterPro" id="IPR011009">
    <property type="entry name" value="Kinase-like_dom_sf"/>
</dbReference>
<dbReference type="FunFam" id="3.30.200.20:FF:000093">
    <property type="entry name" value="Putative map kinase-interacting serine/threonine-protein kinase 1"/>
    <property type="match status" value="1"/>
</dbReference>
<keyword evidence="3" id="KW-0723">Serine/threonine-protein kinase</keyword>
<dbReference type="FunFam" id="1.10.510.10:FF:000571">
    <property type="entry name" value="Maternal embryonic leucine zipper kinase"/>
    <property type="match status" value="1"/>
</dbReference>
<dbReference type="PROSITE" id="PS00108">
    <property type="entry name" value="PROTEIN_KINASE_ST"/>
    <property type="match status" value="1"/>
</dbReference>
<dbReference type="InterPro" id="IPR017441">
    <property type="entry name" value="Protein_kinase_ATP_BS"/>
</dbReference>
<dbReference type="STRING" id="268475.A0A0V1HDZ0"/>
<dbReference type="InterPro" id="IPR008271">
    <property type="entry name" value="Ser/Thr_kinase_AS"/>
</dbReference>
<feature type="non-terminal residue" evidence="10">
    <location>
        <position position="1"/>
    </location>
</feature>
<keyword evidence="4" id="KW-0808">Transferase</keyword>
<evidence type="ECO:0000259" key="9">
    <source>
        <dbReference type="PROSITE" id="PS50011"/>
    </source>
</evidence>
<dbReference type="AlphaFoldDB" id="A0A0V1HDZ0"/>
<evidence type="ECO:0000256" key="3">
    <source>
        <dbReference type="ARBA" id="ARBA00022527"/>
    </source>
</evidence>
<comment type="cofactor">
    <cofactor evidence="1">
        <name>Mg(2+)</name>
        <dbReference type="ChEBI" id="CHEBI:18420"/>
    </cofactor>
</comment>
<dbReference type="PROSITE" id="PS00107">
    <property type="entry name" value="PROTEIN_KINASE_ATP"/>
    <property type="match status" value="1"/>
</dbReference>
<keyword evidence="6 10" id="KW-0418">Kinase</keyword>
<evidence type="ECO:0000313" key="10">
    <source>
        <dbReference type="EMBL" id="KRZ08524.1"/>
    </source>
</evidence>
<evidence type="ECO:0000256" key="7">
    <source>
        <dbReference type="ARBA" id="ARBA00022840"/>
    </source>
</evidence>
<evidence type="ECO:0000313" key="11">
    <source>
        <dbReference type="Proteomes" id="UP000055024"/>
    </source>
</evidence>
<dbReference type="GO" id="GO:0004674">
    <property type="term" value="F:protein serine/threonine kinase activity"/>
    <property type="evidence" value="ECO:0007669"/>
    <property type="project" value="UniProtKB-KW"/>
</dbReference>
<proteinExistence type="inferred from homology"/>
<dbReference type="SUPFAM" id="SSF56112">
    <property type="entry name" value="Protein kinase-like (PK-like)"/>
    <property type="match status" value="1"/>
</dbReference>
<dbReference type="Pfam" id="PF00069">
    <property type="entry name" value="Pkinase"/>
    <property type="match status" value="1"/>
</dbReference>
<dbReference type="Gene3D" id="1.10.510.10">
    <property type="entry name" value="Transferase(Phosphotransferase) domain 1"/>
    <property type="match status" value="1"/>
</dbReference>